<accession>A0A2G8K2Q5</accession>
<proteinExistence type="predicted"/>
<gene>
    <name evidence="3" type="ORF">BSL78_20900</name>
</gene>
<dbReference type="OrthoDB" id="5988424at2759"/>
<dbReference type="Pfam" id="PF00665">
    <property type="entry name" value="rve"/>
    <property type="match status" value="1"/>
</dbReference>
<evidence type="ECO:0000259" key="2">
    <source>
        <dbReference type="PROSITE" id="PS50994"/>
    </source>
</evidence>
<dbReference type="PROSITE" id="PS50994">
    <property type="entry name" value="INTEGRASE"/>
    <property type="match status" value="1"/>
</dbReference>
<evidence type="ECO:0000256" key="1">
    <source>
        <dbReference type="SAM" id="MobiDB-lite"/>
    </source>
</evidence>
<feature type="domain" description="Integrase catalytic" evidence="2">
    <location>
        <begin position="1"/>
        <end position="148"/>
    </location>
</feature>
<dbReference type="PANTHER" id="PTHR37984:SF11">
    <property type="entry name" value="INTEGRASE CATALYTIC DOMAIN-CONTAINING PROTEIN"/>
    <property type="match status" value="1"/>
</dbReference>
<dbReference type="SUPFAM" id="SSF53098">
    <property type="entry name" value="Ribonuclease H-like"/>
    <property type="match status" value="1"/>
</dbReference>
<keyword evidence="4" id="KW-1185">Reference proteome</keyword>
<dbReference type="InterPro" id="IPR012337">
    <property type="entry name" value="RNaseH-like_sf"/>
</dbReference>
<dbReference type="InterPro" id="IPR050951">
    <property type="entry name" value="Retrovirus_Pol_polyprotein"/>
</dbReference>
<dbReference type="FunFam" id="3.30.420.10:FF:000063">
    <property type="entry name" value="Retrovirus-related Pol polyprotein from transposon 297-like Protein"/>
    <property type="match status" value="1"/>
</dbReference>
<dbReference type="PANTHER" id="PTHR37984">
    <property type="entry name" value="PROTEIN CBG26694"/>
    <property type="match status" value="1"/>
</dbReference>
<comment type="caution">
    <text evidence="3">The sequence shown here is derived from an EMBL/GenBank/DDBJ whole genome shotgun (WGS) entry which is preliminary data.</text>
</comment>
<evidence type="ECO:0000313" key="4">
    <source>
        <dbReference type="Proteomes" id="UP000230750"/>
    </source>
</evidence>
<dbReference type="InterPro" id="IPR036397">
    <property type="entry name" value="RNaseH_sf"/>
</dbReference>
<organism evidence="3 4">
    <name type="scientific">Stichopus japonicus</name>
    <name type="common">Sea cucumber</name>
    <dbReference type="NCBI Taxonomy" id="307972"/>
    <lineage>
        <taxon>Eukaryota</taxon>
        <taxon>Metazoa</taxon>
        <taxon>Echinodermata</taxon>
        <taxon>Eleutherozoa</taxon>
        <taxon>Echinozoa</taxon>
        <taxon>Holothuroidea</taxon>
        <taxon>Aspidochirotacea</taxon>
        <taxon>Aspidochirotida</taxon>
        <taxon>Stichopodidae</taxon>
        <taxon>Apostichopus</taxon>
    </lineage>
</organism>
<name>A0A2G8K2Q5_STIJA</name>
<dbReference type="GO" id="GO:0015074">
    <property type="term" value="P:DNA integration"/>
    <property type="evidence" value="ECO:0007669"/>
    <property type="project" value="InterPro"/>
</dbReference>
<dbReference type="InterPro" id="IPR001584">
    <property type="entry name" value="Integrase_cat-core"/>
</dbReference>
<feature type="region of interest" description="Disordered" evidence="1">
    <location>
        <begin position="247"/>
        <end position="289"/>
    </location>
</feature>
<reference evidence="3 4" key="1">
    <citation type="journal article" date="2017" name="PLoS Biol.">
        <title>The sea cucumber genome provides insights into morphological evolution and visceral regeneration.</title>
        <authorList>
            <person name="Zhang X."/>
            <person name="Sun L."/>
            <person name="Yuan J."/>
            <person name="Sun Y."/>
            <person name="Gao Y."/>
            <person name="Zhang L."/>
            <person name="Li S."/>
            <person name="Dai H."/>
            <person name="Hamel J.F."/>
            <person name="Liu C."/>
            <person name="Yu Y."/>
            <person name="Liu S."/>
            <person name="Lin W."/>
            <person name="Guo K."/>
            <person name="Jin S."/>
            <person name="Xu P."/>
            <person name="Storey K.B."/>
            <person name="Huan P."/>
            <person name="Zhang T."/>
            <person name="Zhou Y."/>
            <person name="Zhang J."/>
            <person name="Lin C."/>
            <person name="Li X."/>
            <person name="Xing L."/>
            <person name="Huo D."/>
            <person name="Sun M."/>
            <person name="Wang L."/>
            <person name="Mercier A."/>
            <person name="Li F."/>
            <person name="Yang H."/>
            <person name="Xiang J."/>
        </authorList>
    </citation>
    <scope>NUCLEOTIDE SEQUENCE [LARGE SCALE GENOMIC DNA]</scope>
    <source>
        <strain evidence="3">Shaxun</strain>
        <tissue evidence="3">Muscle</tissue>
    </source>
</reference>
<dbReference type="GO" id="GO:0003676">
    <property type="term" value="F:nucleic acid binding"/>
    <property type="evidence" value="ECO:0007669"/>
    <property type="project" value="InterPro"/>
</dbReference>
<feature type="region of interest" description="Disordered" evidence="1">
    <location>
        <begin position="208"/>
        <end position="233"/>
    </location>
</feature>
<sequence>MGVGLHGFQRAIRGRRIRNGSYDDYSRYPEAIIIPSLQAKTVIPELDKIFSRHGIPKVVRTDNGPPMNSEDFAKFANYLGFTHRKCTPLWPRANGEAERFIRTLVKSIRASVCKEKWKQELCKFLRQYRATPHSTTNVSPFELLYGRKMSIMLPDAKRELRDFAGLRERDAQMKRKMKANADKSLHARESNIAIGDPVLVKQKKRNMLSTPYDPNPMTVTKRNGNCVTAKGGNGSVITRNSSFFKRFEGEPSEPEQAPEEITEEGSAENDELRRSQRITKPPRRLISEI</sequence>
<feature type="compositionally biased region" description="Acidic residues" evidence="1">
    <location>
        <begin position="250"/>
        <end position="269"/>
    </location>
</feature>
<dbReference type="AlphaFoldDB" id="A0A2G8K2Q5"/>
<evidence type="ECO:0000313" key="3">
    <source>
        <dbReference type="EMBL" id="PIK42245.1"/>
    </source>
</evidence>
<protein>
    <recommendedName>
        <fullName evidence="2">Integrase catalytic domain-containing protein</fullName>
    </recommendedName>
</protein>
<feature type="compositionally biased region" description="Polar residues" evidence="1">
    <location>
        <begin position="217"/>
        <end position="226"/>
    </location>
</feature>
<dbReference type="Gene3D" id="3.30.420.10">
    <property type="entry name" value="Ribonuclease H-like superfamily/Ribonuclease H"/>
    <property type="match status" value="1"/>
</dbReference>
<dbReference type="Proteomes" id="UP000230750">
    <property type="component" value="Unassembled WGS sequence"/>
</dbReference>
<dbReference type="EMBL" id="MRZV01000949">
    <property type="protein sequence ID" value="PIK42245.1"/>
    <property type="molecule type" value="Genomic_DNA"/>
</dbReference>